<evidence type="ECO:0000313" key="1">
    <source>
        <dbReference type="EMBL" id="KAK8857951.1"/>
    </source>
</evidence>
<organism evidence="1 2">
    <name type="scientific">Tritrichomonas musculus</name>
    <dbReference type="NCBI Taxonomy" id="1915356"/>
    <lineage>
        <taxon>Eukaryota</taxon>
        <taxon>Metamonada</taxon>
        <taxon>Parabasalia</taxon>
        <taxon>Tritrichomonadida</taxon>
        <taxon>Tritrichomonadidae</taxon>
        <taxon>Tritrichomonas</taxon>
    </lineage>
</organism>
<name>A0ABR2I646_9EUKA</name>
<dbReference type="Proteomes" id="UP001470230">
    <property type="component" value="Unassembled WGS sequence"/>
</dbReference>
<gene>
    <name evidence="1" type="ORF">M9Y10_013050</name>
</gene>
<dbReference type="EMBL" id="JAPFFF010000019">
    <property type="protein sequence ID" value="KAK8857951.1"/>
    <property type="molecule type" value="Genomic_DNA"/>
</dbReference>
<keyword evidence="2" id="KW-1185">Reference proteome</keyword>
<sequence>MRNKIQSNKIIINPFIPQKTINIFSVNEIIQAGEALFDRSSIGEMRDSYPIILFTIKNSLNLLHNNTNECFFYFNFFSFWSEAQLNEHITPNTRVYLINTLIHIFFQLFNEFSKTLPENVSMKNKPFCSQIFLTNNKIQRIIPTLLAESYSIERFCEGLGIDRLSSHPCENRIGNIRTECNGNHSTENVFNSKTRYEYLKYALKDLNIKEDRPTRLNLGGCKTSVGEINFDFTIGDKKFADLIMKIGYFQNDKRRN</sequence>
<evidence type="ECO:0000313" key="2">
    <source>
        <dbReference type="Proteomes" id="UP001470230"/>
    </source>
</evidence>
<reference evidence="1 2" key="1">
    <citation type="submission" date="2024-04" db="EMBL/GenBank/DDBJ databases">
        <title>Tritrichomonas musculus Genome.</title>
        <authorList>
            <person name="Alves-Ferreira E."/>
            <person name="Grigg M."/>
            <person name="Lorenzi H."/>
            <person name="Galac M."/>
        </authorList>
    </citation>
    <scope>NUCLEOTIDE SEQUENCE [LARGE SCALE GENOMIC DNA]</scope>
    <source>
        <strain evidence="1 2">EAF2021</strain>
    </source>
</reference>
<accession>A0ABR2I646</accession>
<protein>
    <submittedName>
        <fullName evidence="1">Uncharacterized protein</fullName>
    </submittedName>
</protein>
<proteinExistence type="predicted"/>
<comment type="caution">
    <text evidence="1">The sequence shown here is derived from an EMBL/GenBank/DDBJ whole genome shotgun (WGS) entry which is preliminary data.</text>
</comment>